<comment type="caution">
    <text evidence="8">The sequence shown here is derived from an EMBL/GenBank/DDBJ whole genome shotgun (WGS) entry which is preliminary data.</text>
</comment>
<evidence type="ECO:0000313" key="8">
    <source>
        <dbReference type="EMBL" id="KAK3910712.1"/>
    </source>
</evidence>
<dbReference type="EMBL" id="JAHWGI010000500">
    <property type="protein sequence ID" value="KAK3916194.1"/>
    <property type="molecule type" value="Genomic_DNA"/>
</dbReference>
<evidence type="ECO:0000256" key="1">
    <source>
        <dbReference type="ARBA" id="ARBA00004123"/>
    </source>
</evidence>
<accession>A0AAE1GXB0</accession>
<name>A0AAE1GXB0_9NEOP</name>
<evidence type="ECO:0000313" key="11">
    <source>
        <dbReference type="EMBL" id="KAK3916194.1"/>
    </source>
</evidence>
<dbReference type="EMBL" id="JAHWGI010000385">
    <property type="protein sequence ID" value="KAK3914709.1"/>
    <property type="molecule type" value="Genomic_DNA"/>
</dbReference>
<dbReference type="AlphaFoldDB" id="A0AAE1GXB0"/>
<keyword evidence="5" id="KW-0539">Nucleus</keyword>
<comment type="subcellular location">
    <subcellularLocation>
        <location evidence="2">Cytoplasm</location>
    </subcellularLocation>
    <subcellularLocation>
        <location evidence="1">Nucleus</location>
    </subcellularLocation>
</comment>
<keyword evidence="6" id="KW-0479">Metal-binding</keyword>
<evidence type="ECO:0000313" key="12">
    <source>
        <dbReference type="Proteomes" id="UP001219518"/>
    </source>
</evidence>
<evidence type="ECO:0000313" key="10">
    <source>
        <dbReference type="EMBL" id="KAK3915717.1"/>
    </source>
</evidence>
<feature type="compositionally biased region" description="Basic residues" evidence="7">
    <location>
        <begin position="1"/>
        <end position="20"/>
    </location>
</feature>
<evidence type="ECO:0000256" key="2">
    <source>
        <dbReference type="ARBA" id="ARBA00004496"/>
    </source>
</evidence>
<dbReference type="GO" id="GO:0046872">
    <property type="term" value="F:metal ion binding"/>
    <property type="evidence" value="ECO:0007669"/>
    <property type="project" value="UniProtKB-KW"/>
</dbReference>
<dbReference type="PANTHER" id="PTHR10741">
    <property type="entry name" value="TRANSLIN AND TRANSLIN ASSOCIATED PROTEIN X"/>
    <property type="match status" value="1"/>
</dbReference>
<dbReference type="InterPro" id="IPR016069">
    <property type="entry name" value="Translin_C"/>
</dbReference>
<reference evidence="8" key="1">
    <citation type="submission" date="2021-07" db="EMBL/GenBank/DDBJ databases">
        <authorList>
            <person name="Catto M.A."/>
            <person name="Jacobson A."/>
            <person name="Kennedy G."/>
            <person name="Labadie P."/>
            <person name="Hunt B.G."/>
            <person name="Srinivasan R."/>
        </authorList>
    </citation>
    <scope>NUCLEOTIDE SEQUENCE</scope>
    <source>
        <strain evidence="8">PL_HMW_Pooled</strain>
        <tissue evidence="8">Head</tissue>
    </source>
</reference>
<dbReference type="GO" id="GO:0005737">
    <property type="term" value="C:cytoplasm"/>
    <property type="evidence" value="ECO:0007669"/>
    <property type="project" value="UniProtKB-SubCell"/>
</dbReference>
<evidence type="ECO:0000256" key="4">
    <source>
        <dbReference type="ARBA" id="ARBA00022490"/>
    </source>
</evidence>
<feature type="binding site" evidence="6">
    <location>
        <position position="136"/>
    </location>
    <ligand>
        <name>Mg(2+)</name>
        <dbReference type="ChEBI" id="CHEBI:18420"/>
    </ligand>
</feature>
<comment type="similarity">
    <text evidence="3">Belongs to the translin family.</text>
</comment>
<evidence type="ECO:0000313" key="9">
    <source>
        <dbReference type="EMBL" id="KAK3914709.1"/>
    </source>
</evidence>
<keyword evidence="4" id="KW-0963">Cytoplasm</keyword>
<feature type="binding site" evidence="6">
    <location>
        <position position="183"/>
    </location>
    <ligand>
        <name>Mg(2+)</name>
        <dbReference type="ChEBI" id="CHEBI:18420"/>
    </ligand>
</feature>
<dbReference type="SUPFAM" id="SSF74784">
    <property type="entry name" value="Translin"/>
    <property type="match status" value="1"/>
</dbReference>
<dbReference type="InterPro" id="IPR002848">
    <property type="entry name" value="Translin_fam"/>
</dbReference>
<evidence type="ECO:0000256" key="5">
    <source>
        <dbReference type="ARBA" id="ARBA00023242"/>
    </source>
</evidence>
<evidence type="ECO:0000256" key="3">
    <source>
        <dbReference type="ARBA" id="ARBA00005902"/>
    </source>
</evidence>
<proteinExistence type="inferred from homology"/>
<dbReference type="Gene3D" id="1.20.58.200">
    <property type="entry name" value="Translin, domain 2"/>
    <property type="match status" value="1"/>
</dbReference>
<protein>
    <submittedName>
        <fullName evidence="8">Translin-associated protein X</fullName>
    </submittedName>
</protein>
<dbReference type="GO" id="GO:0043565">
    <property type="term" value="F:sequence-specific DNA binding"/>
    <property type="evidence" value="ECO:0007669"/>
    <property type="project" value="InterPro"/>
</dbReference>
<feature type="region of interest" description="Disordered" evidence="7">
    <location>
        <begin position="1"/>
        <end position="25"/>
    </location>
</feature>
<dbReference type="Gene3D" id="1.20.58.190">
    <property type="entry name" value="Translin, domain 1"/>
    <property type="match status" value="1"/>
</dbReference>
<dbReference type="FunFam" id="1.20.58.200:FF:000001">
    <property type="entry name" value="Translin-associated factor X"/>
    <property type="match status" value="1"/>
</dbReference>
<evidence type="ECO:0000256" key="7">
    <source>
        <dbReference type="SAM" id="MobiDB-lite"/>
    </source>
</evidence>
<dbReference type="GO" id="GO:0005634">
    <property type="term" value="C:nucleus"/>
    <property type="evidence" value="ECO:0007669"/>
    <property type="project" value="UniProtKB-SubCell"/>
</dbReference>
<evidence type="ECO:0000256" key="6">
    <source>
        <dbReference type="PIRSR" id="PIRSR602848-1"/>
    </source>
</evidence>
<sequence>MSHRDGHHGRGRRGGGHRPWRPQVGERGKQVIEGLDENSPVIQSFRKFAADLDAKHDRYERLVKLSRDTTIESKRIIFLLHSIDKESKREGVLTEAQNRIAHLNSTIFKEIAKELKGQDQYQYLRAFSAGIQEYIEAVTFLFYLRDGKLPHWNELQQNLIYEEESIHLVPVEFFLGVGDLTGELMRCCIQSLGTGSTKSCYEACSFVRDIYIGFMGVSNTGNREFIRKLSVLRQSLSKMEMACYTLAVRGNEMPKHMLADVFSSSERHEEGADEGFCID</sequence>
<reference evidence="8" key="2">
    <citation type="journal article" date="2023" name="BMC Genomics">
        <title>Pest status, molecular evolution, and epigenetic factors derived from the genome assembly of Frankliniella fusca, a thysanopteran phytovirus vector.</title>
        <authorList>
            <person name="Catto M.A."/>
            <person name="Labadie P.E."/>
            <person name="Jacobson A.L."/>
            <person name="Kennedy G.G."/>
            <person name="Srinivasan R."/>
            <person name="Hunt B.G."/>
        </authorList>
    </citation>
    <scope>NUCLEOTIDE SEQUENCE</scope>
    <source>
        <strain evidence="8">PL_HMW_Pooled</strain>
    </source>
</reference>
<dbReference type="Pfam" id="PF01997">
    <property type="entry name" value="Translin"/>
    <property type="match status" value="1"/>
</dbReference>
<dbReference type="EMBL" id="JAHWGI010000186">
    <property type="protein sequence ID" value="KAK3910712.1"/>
    <property type="molecule type" value="Genomic_DNA"/>
</dbReference>
<organism evidence="8 12">
    <name type="scientific">Frankliniella fusca</name>
    <dbReference type="NCBI Taxonomy" id="407009"/>
    <lineage>
        <taxon>Eukaryota</taxon>
        <taxon>Metazoa</taxon>
        <taxon>Ecdysozoa</taxon>
        <taxon>Arthropoda</taxon>
        <taxon>Hexapoda</taxon>
        <taxon>Insecta</taxon>
        <taxon>Pterygota</taxon>
        <taxon>Neoptera</taxon>
        <taxon>Paraneoptera</taxon>
        <taxon>Thysanoptera</taxon>
        <taxon>Terebrantia</taxon>
        <taxon>Thripoidea</taxon>
        <taxon>Thripidae</taxon>
        <taxon>Frankliniella</taxon>
    </lineage>
</organism>
<dbReference type="Proteomes" id="UP001219518">
    <property type="component" value="Unassembled WGS sequence"/>
</dbReference>
<keyword evidence="6" id="KW-0460">Magnesium</keyword>
<dbReference type="InterPro" id="IPR016068">
    <property type="entry name" value="Translin_N"/>
</dbReference>
<dbReference type="CDD" id="cd14820">
    <property type="entry name" value="TRAX"/>
    <property type="match status" value="1"/>
</dbReference>
<dbReference type="EMBL" id="JAHWGI010000460">
    <property type="protein sequence ID" value="KAK3915717.1"/>
    <property type="molecule type" value="Genomic_DNA"/>
</dbReference>
<keyword evidence="12" id="KW-1185">Reference proteome</keyword>
<gene>
    <name evidence="8" type="ORF">KUF71_004212</name>
    <name evidence="9" type="ORF">KUF71_023932</name>
    <name evidence="10" type="ORF">KUF71_025047</name>
    <name evidence="11" type="ORF">KUF71_025455</name>
</gene>
<dbReference type="InterPro" id="IPR036081">
    <property type="entry name" value="Translin_sf"/>
</dbReference>